<dbReference type="OrthoDB" id="437511at2759"/>
<dbReference type="PANTHER" id="PTHR11590:SF40">
    <property type="entry name" value="HEMOCYTE PROTEIN-GLUTAMINE GAMMA-GLUTAMYLTRANSFERASE-LIKE PROTEIN"/>
    <property type="match status" value="1"/>
</dbReference>
<proteinExistence type="inferred from homology"/>
<dbReference type="PANTHER" id="PTHR11590">
    <property type="entry name" value="PROTEIN-GLUTAMINE GAMMA-GLUTAMYLTRANSFERASE"/>
    <property type="match status" value="1"/>
</dbReference>
<dbReference type="Gene3D" id="2.60.40.10">
    <property type="entry name" value="Immunoglobulins"/>
    <property type="match status" value="1"/>
</dbReference>
<evidence type="ECO:0000256" key="1">
    <source>
        <dbReference type="ARBA" id="ARBA00005968"/>
    </source>
</evidence>
<protein>
    <recommendedName>
        <fullName evidence="2">Transglutaminase N-terminal domain-containing protein</fullName>
    </recommendedName>
</protein>
<dbReference type="InterPro" id="IPR050779">
    <property type="entry name" value="Transglutaminase"/>
</dbReference>
<evidence type="ECO:0000313" key="3">
    <source>
        <dbReference type="EMBL" id="CAF1072205.1"/>
    </source>
</evidence>
<evidence type="ECO:0000259" key="2">
    <source>
        <dbReference type="Pfam" id="PF00868"/>
    </source>
</evidence>
<dbReference type="GO" id="GO:0003810">
    <property type="term" value="F:protein-glutamine gamma-glutamyltransferase activity"/>
    <property type="evidence" value="ECO:0007669"/>
    <property type="project" value="TreeGrafter"/>
</dbReference>
<feature type="domain" description="Transglutaminase N-terminal" evidence="2">
    <location>
        <begin position="2"/>
        <end position="109"/>
    </location>
</feature>
<gene>
    <name evidence="3" type="ORF">RFH988_LOCUS17837</name>
</gene>
<reference evidence="3" key="1">
    <citation type="submission" date="2021-02" db="EMBL/GenBank/DDBJ databases">
        <authorList>
            <person name="Nowell W R."/>
        </authorList>
    </citation>
    <scope>NUCLEOTIDE SEQUENCE</scope>
</reference>
<accession>A0A814M0J7</accession>
<organism evidence="3 4">
    <name type="scientific">Rotaria sordida</name>
    <dbReference type="NCBI Taxonomy" id="392033"/>
    <lineage>
        <taxon>Eukaryota</taxon>
        <taxon>Metazoa</taxon>
        <taxon>Spiralia</taxon>
        <taxon>Gnathifera</taxon>
        <taxon>Rotifera</taxon>
        <taxon>Eurotatoria</taxon>
        <taxon>Bdelloidea</taxon>
        <taxon>Philodinida</taxon>
        <taxon>Philodinidae</taxon>
        <taxon>Rotaria</taxon>
    </lineage>
</organism>
<sequence>MKEHSTNHYDISGLVLRRGQSFSFTVTFNRDYDIEQHQLCIRLAIGSRSMISKKTQIRLLVDGTPSGNGWSARKIPIEDDEIKTKKNNRISVQIDSPSDAIIGKYNVSLYKFKGGTP</sequence>
<dbReference type="SUPFAM" id="SSF81296">
    <property type="entry name" value="E set domains"/>
    <property type="match status" value="1"/>
</dbReference>
<dbReference type="Pfam" id="PF00868">
    <property type="entry name" value="Transglut_N"/>
    <property type="match status" value="1"/>
</dbReference>
<dbReference type="EMBL" id="CAJNOO010000972">
    <property type="protein sequence ID" value="CAF1072205.1"/>
    <property type="molecule type" value="Genomic_DNA"/>
</dbReference>
<dbReference type="Proteomes" id="UP000663882">
    <property type="component" value="Unassembled WGS sequence"/>
</dbReference>
<dbReference type="InterPro" id="IPR014756">
    <property type="entry name" value="Ig_E-set"/>
</dbReference>
<dbReference type="InterPro" id="IPR013783">
    <property type="entry name" value="Ig-like_fold"/>
</dbReference>
<comment type="caution">
    <text evidence="3">The sequence shown here is derived from an EMBL/GenBank/DDBJ whole genome shotgun (WGS) entry which is preliminary data.</text>
</comment>
<comment type="similarity">
    <text evidence="1">Belongs to the transglutaminase superfamily. Transglutaminase family.</text>
</comment>
<dbReference type="AlphaFoldDB" id="A0A814M0J7"/>
<name>A0A814M0J7_9BILA</name>
<dbReference type="InterPro" id="IPR001102">
    <property type="entry name" value="Transglutaminase_N"/>
</dbReference>
<evidence type="ECO:0000313" key="4">
    <source>
        <dbReference type="Proteomes" id="UP000663882"/>
    </source>
</evidence>